<organism evidence="1 2">
    <name type="scientific">Nocardia higoensis</name>
    <dbReference type="NCBI Taxonomy" id="228599"/>
    <lineage>
        <taxon>Bacteria</taxon>
        <taxon>Bacillati</taxon>
        <taxon>Actinomycetota</taxon>
        <taxon>Actinomycetes</taxon>
        <taxon>Mycobacteriales</taxon>
        <taxon>Nocardiaceae</taxon>
        <taxon>Nocardia</taxon>
    </lineage>
</organism>
<comment type="caution">
    <text evidence="1">The sequence shown here is derived from an EMBL/GenBank/DDBJ whole genome shotgun (WGS) entry which is preliminary data.</text>
</comment>
<protein>
    <submittedName>
        <fullName evidence="1">Uncharacterized protein</fullName>
    </submittedName>
</protein>
<keyword evidence="2" id="KW-1185">Reference proteome</keyword>
<dbReference type="RefSeq" id="WP_195003897.1">
    <property type="nucleotide sequence ID" value="NZ_JADLQN010000004.1"/>
</dbReference>
<dbReference type="EMBL" id="JADLQN010000004">
    <property type="protein sequence ID" value="MBF6357062.1"/>
    <property type="molecule type" value="Genomic_DNA"/>
</dbReference>
<evidence type="ECO:0000313" key="2">
    <source>
        <dbReference type="Proteomes" id="UP000707731"/>
    </source>
</evidence>
<gene>
    <name evidence="1" type="ORF">IU449_21365</name>
</gene>
<reference evidence="1 2" key="1">
    <citation type="submission" date="2020-10" db="EMBL/GenBank/DDBJ databases">
        <title>Identification of Nocardia species via Next-generation sequencing and recognition of intraspecies genetic diversity.</title>
        <authorList>
            <person name="Li P."/>
            <person name="Li P."/>
            <person name="Lu B."/>
        </authorList>
    </citation>
    <scope>NUCLEOTIDE SEQUENCE [LARGE SCALE GENOMIC DNA]</scope>
    <source>
        <strain evidence="1 2">BJ06-0143</strain>
    </source>
</reference>
<sequence>MIEERRLPVEIIVFGRQFMKQEIRIEEMSAMGSFGLDFGAGLEVFAKWLQLTFGIDLGIG</sequence>
<accession>A0ABS0DHL3</accession>
<proteinExistence type="predicted"/>
<name>A0ABS0DHL3_9NOCA</name>
<dbReference type="Proteomes" id="UP000707731">
    <property type="component" value="Unassembled WGS sequence"/>
</dbReference>
<evidence type="ECO:0000313" key="1">
    <source>
        <dbReference type="EMBL" id="MBF6357062.1"/>
    </source>
</evidence>